<proteinExistence type="predicted"/>
<sequence length="207" mass="23013">MWTTRLLILGLVGWLQPVHGYVVHRELMSWGITHWSGAKRGSIYHGLKKLAKDGDLAIDAVEQVNSRPARTTYRLTPQGEEAFFELLRDKLWGPAAATADFWIAWTFVTVLPHREAAAMLRNRAGLLRDYERGISAKLHAAAGAPEGGDAYIPPHIVSSLNTRIDRNRVDIEWSEVTARKIEAGELYEETSGPAAATTNPDEHAPPR</sequence>
<dbReference type="Gene3D" id="1.10.10.10">
    <property type="entry name" value="Winged helix-like DNA-binding domain superfamily/Winged helix DNA-binding domain"/>
    <property type="match status" value="1"/>
</dbReference>
<dbReference type="InterPro" id="IPR036390">
    <property type="entry name" value="WH_DNA-bd_sf"/>
</dbReference>
<feature type="domain" description="Transcription regulator PadR N-terminal" evidence="2">
    <location>
        <begin position="8"/>
        <end position="83"/>
    </location>
</feature>
<dbReference type="SUPFAM" id="SSF46785">
    <property type="entry name" value="Winged helix' DNA-binding domain"/>
    <property type="match status" value="1"/>
</dbReference>
<name>A0A543ATC4_9ACTN</name>
<keyword evidence="4" id="KW-1185">Reference proteome</keyword>
<dbReference type="RefSeq" id="WP_142036330.1">
    <property type="nucleotide sequence ID" value="NZ_JBHTGS010000001.1"/>
</dbReference>
<dbReference type="Proteomes" id="UP000317043">
    <property type="component" value="Unassembled WGS sequence"/>
</dbReference>
<protein>
    <submittedName>
        <fullName evidence="3">PadR family transcriptional regulator</fullName>
    </submittedName>
</protein>
<evidence type="ECO:0000259" key="2">
    <source>
        <dbReference type="Pfam" id="PF03551"/>
    </source>
</evidence>
<gene>
    <name evidence="3" type="ORF">FB566_1349</name>
</gene>
<accession>A0A543ATC4</accession>
<dbReference type="PANTHER" id="PTHR33169">
    <property type="entry name" value="PADR-FAMILY TRANSCRIPTIONAL REGULATOR"/>
    <property type="match status" value="1"/>
</dbReference>
<dbReference type="EMBL" id="VFOW01000001">
    <property type="protein sequence ID" value="TQL75834.1"/>
    <property type="molecule type" value="Genomic_DNA"/>
</dbReference>
<comment type="caution">
    <text evidence="3">The sequence shown here is derived from an EMBL/GenBank/DDBJ whole genome shotgun (WGS) entry which is preliminary data.</text>
</comment>
<organism evidence="3 4">
    <name type="scientific">Stackebrandtia endophytica</name>
    <dbReference type="NCBI Taxonomy" id="1496996"/>
    <lineage>
        <taxon>Bacteria</taxon>
        <taxon>Bacillati</taxon>
        <taxon>Actinomycetota</taxon>
        <taxon>Actinomycetes</taxon>
        <taxon>Glycomycetales</taxon>
        <taxon>Glycomycetaceae</taxon>
        <taxon>Stackebrandtia</taxon>
    </lineage>
</organism>
<dbReference type="AlphaFoldDB" id="A0A543ATC4"/>
<dbReference type="InParanoid" id="A0A543ATC4"/>
<evidence type="ECO:0000313" key="4">
    <source>
        <dbReference type="Proteomes" id="UP000317043"/>
    </source>
</evidence>
<dbReference type="InterPro" id="IPR052509">
    <property type="entry name" value="Metal_resp_DNA-bind_regulator"/>
</dbReference>
<evidence type="ECO:0000313" key="3">
    <source>
        <dbReference type="EMBL" id="TQL75834.1"/>
    </source>
</evidence>
<dbReference type="OrthoDB" id="8443918at2"/>
<dbReference type="InterPro" id="IPR036388">
    <property type="entry name" value="WH-like_DNA-bd_sf"/>
</dbReference>
<feature type="region of interest" description="Disordered" evidence="1">
    <location>
        <begin position="184"/>
        <end position="207"/>
    </location>
</feature>
<dbReference type="Pfam" id="PF03551">
    <property type="entry name" value="PadR"/>
    <property type="match status" value="1"/>
</dbReference>
<dbReference type="PANTHER" id="PTHR33169:SF14">
    <property type="entry name" value="TRANSCRIPTIONAL REGULATOR RV3488"/>
    <property type="match status" value="1"/>
</dbReference>
<reference evidence="3 4" key="1">
    <citation type="submission" date="2019-06" db="EMBL/GenBank/DDBJ databases">
        <title>Sequencing the genomes of 1000 actinobacteria strains.</title>
        <authorList>
            <person name="Klenk H.-P."/>
        </authorList>
    </citation>
    <scope>NUCLEOTIDE SEQUENCE [LARGE SCALE GENOMIC DNA]</scope>
    <source>
        <strain evidence="3 4">DSM 45928</strain>
    </source>
</reference>
<dbReference type="InterPro" id="IPR005149">
    <property type="entry name" value="Tscrpt_reg_PadR_N"/>
</dbReference>
<evidence type="ECO:0000256" key="1">
    <source>
        <dbReference type="SAM" id="MobiDB-lite"/>
    </source>
</evidence>